<feature type="chain" id="PRO_5045952330" description="SGNH/GDSL hydrolase family protein" evidence="1">
    <location>
        <begin position="24"/>
        <end position="254"/>
    </location>
</feature>
<proteinExistence type="predicted"/>
<evidence type="ECO:0008006" key="4">
    <source>
        <dbReference type="Google" id="ProtNLM"/>
    </source>
</evidence>
<evidence type="ECO:0000313" key="2">
    <source>
        <dbReference type="EMBL" id="MBL6455694.1"/>
    </source>
</evidence>
<dbReference type="Proteomes" id="UP000606490">
    <property type="component" value="Unassembled WGS sequence"/>
</dbReference>
<accession>A0ABS1V1Y0</accession>
<reference evidence="2 3" key="1">
    <citation type="submission" date="2021-01" db="EMBL/GenBank/DDBJ databases">
        <title>Belnapia mucosa sp. nov. and Belnapia arida sp. nov., isolated from the Tabernas Desert (Almeria, Spain).</title>
        <authorList>
            <person name="Molina-Menor E."/>
            <person name="Vidal-Verdu A."/>
            <person name="Calonge A."/>
            <person name="Satari L."/>
            <person name="Pereto Magraner J."/>
            <person name="Porcar Miralles M."/>
        </authorList>
    </citation>
    <scope>NUCLEOTIDE SEQUENCE [LARGE SCALE GENOMIC DNA]</scope>
    <source>
        <strain evidence="2 3">T6</strain>
    </source>
</reference>
<dbReference type="Gene3D" id="3.40.50.1110">
    <property type="entry name" value="SGNH hydrolase"/>
    <property type="match status" value="1"/>
</dbReference>
<dbReference type="EMBL" id="JAEUXJ010000003">
    <property type="protein sequence ID" value="MBL6455694.1"/>
    <property type="molecule type" value="Genomic_DNA"/>
</dbReference>
<protein>
    <recommendedName>
        <fullName evidence="4">SGNH/GDSL hydrolase family protein</fullName>
    </recommendedName>
</protein>
<dbReference type="InterPro" id="IPR036514">
    <property type="entry name" value="SGNH_hydro_sf"/>
</dbReference>
<feature type="signal peptide" evidence="1">
    <location>
        <begin position="1"/>
        <end position="23"/>
    </location>
</feature>
<name>A0ABS1V1Y0_9PROT</name>
<dbReference type="SUPFAM" id="SSF52266">
    <property type="entry name" value="SGNH hydrolase"/>
    <property type="match status" value="1"/>
</dbReference>
<evidence type="ECO:0000313" key="3">
    <source>
        <dbReference type="Proteomes" id="UP000606490"/>
    </source>
</evidence>
<organism evidence="2 3">
    <name type="scientific">Belnapia mucosa</name>
    <dbReference type="NCBI Taxonomy" id="2804532"/>
    <lineage>
        <taxon>Bacteria</taxon>
        <taxon>Pseudomonadati</taxon>
        <taxon>Pseudomonadota</taxon>
        <taxon>Alphaproteobacteria</taxon>
        <taxon>Acetobacterales</taxon>
        <taxon>Roseomonadaceae</taxon>
        <taxon>Belnapia</taxon>
    </lineage>
</organism>
<sequence>MIAGAGRILLLCATLLAPAAARAEALACGAPPELLEASAALPATARAASAGSLRILVVGSASVLGPGTSGPPAAWPARLEARIRARVPRLKLEVVTRGARGLTTAETEAIIEAELHQGPPPNLVLWQAGTAEAVRGLDVDEMVTALNAGLSKVVAAGADAILMDQQFSRFIRANANVDAYRDALRLAAAAHGVPVLRRWDLMRFWADNDLIDIERAGRTERVAVTDRLNDCLAQAMQALIRDGVAEARGRPTPR</sequence>
<dbReference type="Pfam" id="PF25182">
    <property type="entry name" value="NonGDSL"/>
    <property type="match status" value="1"/>
</dbReference>
<keyword evidence="3" id="KW-1185">Reference proteome</keyword>
<gene>
    <name evidence="2" type="ORF">JMJ55_10190</name>
</gene>
<dbReference type="RefSeq" id="WP_202825422.1">
    <property type="nucleotide sequence ID" value="NZ_JAEUXJ010000003.1"/>
</dbReference>
<keyword evidence="1" id="KW-0732">Signal</keyword>
<comment type="caution">
    <text evidence="2">The sequence shown here is derived from an EMBL/GenBank/DDBJ whole genome shotgun (WGS) entry which is preliminary data.</text>
</comment>
<evidence type="ECO:0000256" key="1">
    <source>
        <dbReference type="SAM" id="SignalP"/>
    </source>
</evidence>
<dbReference type="InterPro" id="IPR057572">
    <property type="entry name" value="NonGDSL"/>
</dbReference>